<dbReference type="AlphaFoldDB" id="A0A087D9B0"/>
<feature type="signal peptide" evidence="6">
    <location>
        <begin position="1"/>
        <end position="22"/>
    </location>
</feature>
<dbReference type="InterPro" id="IPR006059">
    <property type="entry name" value="SBP"/>
</dbReference>
<dbReference type="OrthoDB" id="2060074at2"/>
<dbReference type="RefSeq" id="WP_033891253.1">
    <property type="nucleotide sequence ID" value="NZ_JDUT01000009.1"/>
</dbReference>
<dbReference type="Proteomes" id="UP000029066">
    <property type="component" value="Unassembled WGS sequence"/>
</dbReference>
<dbReference type="PANTHER" id="PTHR43649:SF33">
    <property type="entry name" value="POLYGALACTURONAN_RHAMNOGALACTURONAN-BINDING PROTEIN YTCQ"/>
    <property type="match status" value="1"/>
</dbReference>
<feature type="chain" id="PRO_5038545059" evidence="6">
    <location>
        <begin position="23"/>
        <end position="417"/>
    </location>
</feature>
<keyword evidence="2 6" id="KW-0732">Signal</keyword>
<keyword evidence="4" id="KW-0564">Palmitate</keyword>
<dbReference type="EMBL" id="JGZN01000009">
    <property type="protein sequence ID" value="KFI92110.1"/>
    <property type="molecule type" value="Genomic_DNA"/>
</dbReference>
<dbReference type="Gene3D" id="3.40.190.10">
    <property type="entry name" value="Periplasmic binding protein-like II"/>
    <property type="match status" value="2"/>
</dbReference>
<keyword evidence="5" id="KW-0449">Lipoprotein</keyword>
<evidence type="ECO:0000256" key="6">
    <source>
        <dbReference type="SAM" id="SignalP"/>
    </source>
</evidence>
<dbReference type="PROSITE" id="PS51257">
    <property type="entry name" value="PROKAR_LIPOPROTEIN"/>
    <property type="match status" value="1"/>
</dbReference>
<comment type="caution">
    <text evidence="7">The sequence shown here is derived from an EMBL/GenBank/DDBJ whole genome shotgun (WGS) entry which is preliminary data.</text>
</comment>
<accession>A0A087D9B0</accession>
<dbReference type="SUPFAM" id="SSF53850">
    <property type="entry name" value="Periplasmic binding protein-like II"/>
    <property type="match status" value="1"/>
</dbReference>
<sequence length="417" mass="44949">MKKTWQTIVGAGAAIAMIASFAGCGSSSASGKTELTFFANNTQDVYQPVIDAFEKKNPDVKIKFSTTNGSQAGYQQTLQTRISGGQLADVYVAPPEQLSDLVKNGAAKDLTNESFMSRIGDTNKAQASVNGKVYAMSITAWTNAYAYNKDLLAKAGYDSIPETWDEFIDMLKALKDAGVEKPYLEPKAGLGALVEGWIGYDSSKQSKSIDQQIGDGDSTFAKSYTKYYKQWAKLFDAGVMGSEVTGLADDQVRSEFAAGRLAVMPSGYWDVNTFKDAGINFAFGRMPMLHKGDTPYAPGAADSGYAINGKIDGAKLKAAESFLDFLSSKEGLKLIQDNIGLIPSTKNYTPDIDETFKEPYDLYLKTGNVYLNTLGWPASGRSALRAETFAQLQQVALGSITPAQATANLDTKLKTLS</sequence>
<evidence type="ECO:0000313" key="8">
    <source>
        <dbReference type="Proteomes" id="UP000029066"/>
    </source>
</evidence>
<evidence type="ECO:0000313" key="7">
    <source>
        <dbReference type="EMBL" id="KFI92110.1"/>
    </source>
</evidence>
<keyword evidence="1" id="KW-1003">Cell membrane</keyword>
<dbReference type="InterPro" id="IPR050490">
    <property type="entry name" value="Bact_solute-bd_prot1"/>
</dbReference>
<evidence type="ECO:0000256" key="2">
    <source>
        <dbReference type="ARBA" id="ARBA00022729"/>
    </source>
</evidence>
<organism evidence="7 8">
    <name type="scientific">Bifidobacterium saguini DSM 23967</name>
    <dbReference type="NCBI Taxonomy" id="1437607"/>
    <lineage>
        <taxon>Bacteria</taxon>
        <taxon>Bacillati</taxon>
        <taxon>Actinomycetota</taxon>
        <taxon>Actinomycetes</taxon>
        <taxon>Bifidobacteriales</taxon>
        <taxon>Bifidobacteriaceae</taxon>
        <taxon>Bifidobacterium</taxon>
    </lineage>
</organism>
<evidence type="ECO:0000256" key="3">
    <source>
        <dbReference type="ARBA" id="ARBA00023136"/>
    </source>
</evidence>
<evidence type="ECO:0000256" key="5">
    <source>
        <dbReference type="ARBA" id="ARBA00023288"/>
    </source>
</evidence>
<proteinExistence type="predicted"/>
<evidence type="ECO:0000256" key="1">
    <source>
        <dbReference type="ARBA" id="ARBA00022475"/>
    </source>
</evidence>
<dbReference type="Pfam" id="PF01547">
    <property type="entry name" value="SBP_bac_1"/>
    <property type="match status" value="1"/>
</dbReference>
<dbReference type="PANTHER" id="PTHR43649">
    <property type="entry name" value="ARABINOSE-BINDING PROTEIN-RELATED"/>
    <property type="match status" value="1"/>
</dbReference>
<name>A0A087D9B0_9BIFI</name>
<gene>
    <name evidence="7" type="ORF">BISA_2105</name>
</gene>
<protein>
    <submittedName>
        <fullName evidence="7">Putative periplasmic binding (Signal peptide) ABC transporter protein</fullName>
    </submittedName>
</protein>
<reference evidence="7 8" key="1">
    <citation type="submission" date="2014-03" db="EMBL/GenBank/DDBJ databases">
        <title>Genomics of Bifidobacteria.</title>
        <authorList>
            <person name="Ventura M."/>
            <person name="Milani C."/>
            <person name="Lugli G.A."/>
        </authorList>
    </citation>
    <scope>NUCLEOTIDE SEQUENCE [LARGE SCALE GENOMIC DNA]</scope>
    <source>
        <strain evidence="7 8">DSM 23967</strain>
    </source>
</reference>
<dbReference type="STRING" id="1437607.BISA_2105"/>
<evidence type="ECO:0000256" key="4">
    <source>
        <dbReference type="ARBA" id="ARBA00023139"/>
    </source>
</evidence>
<keyword evidence="3" id="KW-0472">Membrane</keyword>